<comment type="catalytic activity">
    <reaction evidence="1">
        <text>ATP + protein L-histidine = ADP + protein N-phospho-L-histidine.</text>
        <dbReference type="EC" id="2.7.13.3"/>
    </reaction>
</comment>
<evidence type="ECO:0000259" key="16">
    <source>
        <dbReference type="PROSITE" id="PS50109"/>
    </source>
</evidence>
<evidence type="ECO:0000256" key="12">
    <source>
        <dbReference type="ARBA" id="ARBA00022989"/>
    </source>
</evidence>
<evidence type="ECO:0000256" key="13">
    <source>
        <dbReference type="ARBA" id="ARBA00023012"/>
    </source>
</evidence>
<dbReference type="Gene3D" id="3.30.565.10">
    <property type="entry name" value="Histidine kinase-like ATPase, C-terminal domain"/>
    <property type="match status" value="1"/>
</dbReference>
<keyword evidence="10 18" id="KW-0418">Kinase</keyword>
<evidence type="ECO:0000256" key="15">
    <source>
        <dbReference type="SAM" id="Phobius"/>
    </source>
</evidence>
<evidence type="ECO:0000256" key="14">
    <source>
        <dbReference type="ARBA" id="ARBA00023136"/>
    </source>
</evidence>
<keyword evidence="5" id="KW-0997">Cell inner membrane</keyword>
<dbReference type="InterPro" id="IPR036097">
    <property type="entry name" value="HisK_dim/P_sf"/>
</dbReference>
<dbReference type="Gene3D" id="1.10.287.130">
    <property type="match status" value="1"/>
</dbReference>
<evidence type="ECO:0000256" key="5">
    <source>
        <dbReference type="ARBA" id="ARBA00022519"/>
    </source>
</evidence>
<dbReference type="PANTHER" id="PTHR44936">
    <property type="entry name" value="SENSOR PROTEIN CREC"/>
    <property type="match status" value="1"/>
</dbReference>
<evidence type="ECO:0000256" key="1">
    <source>
        <dbReference type="ARBA" id="ARBA00000085"/>
    </source>
</evidence>
<evidence type="ECO:0000313" key="18">
    <source>
        <dbReference type="EMBL" id="MBB3955741.1"/>
    </source>
</evidence>
<dbReference type="GO" id="GO:0000155">
    <property type="term" value="F:phosphorelay sensor kinase activity"/>
    <property type="evidence" value="ECO:0007669"/>
    <property type="project" value="InterPro"/>
</dbReference>
<dbReference type="PROSITE" id="PS50109">
    <property type="entry name" value="HIS_KIN"/>
    <property type="match status" value="1"/>
</dbReference>
<dbReference type="InterPro" id="IPR003661">
    <property type="entry name" value="HisK_dim/P_dom"/>
</dbReference>
<dbReference type="InterPro" id="IPR003594">
    <property type="entry name" value="HATPase_dom"/>
</dbReference>
<proteinExistence type="predicted"/>
<evidence type="ECO:0000256" key="8">
    <source>
        <dbReference type="ARBA" id="ARBA00022692"/>
    </source>
</evidence>
<comment type="subcellular location">
    <subcellularLocation>
        <location evidence="2">Cell inner membrane</location>
        <topology evidence="2">Multi-pass membrane protein</topology>
    </subcellularLocation>
</comment>
<feature type="domain" description="HAMP" evidence="17">
    <location>
        <begin position="190"/>
        <end position="242"/>
    </location>
</feature>
<dbReference type="SMART" id="SM00388">
    <property type="entry name" value="HisKA"/>
    <property type="match status" value="1"/>
</dbReference>
<evidence type="ECO:0000259" key="17">
    <source>
        <dbReference type="PROSITE" id="PS50885"/>
    </source>
</evidence>
<evidence type="ECO:0000256" key="2">
    <source>
        <dbReference type="ARBA" id="ARBA00004429"/>
    </source>
</evidence>
<dbReference type="PANTHER" id="PTHR44936:SF5">
    <property type="entry name" value="SENSOR HISTIDINE KINASE ENVZ"/>
    <property type="match status" value="1"/>
</dbReference>
<keyword evidence="4" id="KW-1003">Cell membrane</keyword>
<dbReference type="GO" id="GO:0005886">
    <property type="term" value="C:plasma membrane"/>
    <property type="evidence" value="ECO:0007669"/>
    <property type="project" value="UniProtKB-SubCell"/>
</dbReference>
<keyword evidence="6" id="KW-0597">Phosphoprotein</keyword>
<dbReference type="SUPFAM" id="SSF47384">
    <property type="entry name" value="Homodimeric domain of signal transducing histidine kinase"/>
    <property type="match status" value="1"/>
</dbReference>
<keyword evidence="19" id="KW-1185">Reference proteome</keyword>
<comment type="caution">
    <text evidence="18">The sequence shown here is derived from an EMBL/GenBank/DDBJ whole genome shotgun (WGS) entry which is preliminary data.</text>
</comment>
<keyword evidence="7" id="KW-0808">Transferase</keyword>
<evidence type="ECO:0000256" key="10">
    <source>
        <dbReference type="ARBA" id="ARBA00022777"/>
    </source>
</evidence>
<evidence type="ECO:0000256" key="4">
    <source>
        <dbReference type="ARBA" id="ARBA00022475"/>
    </source>
</evidence>
<dbReference type="CDD" id="cd00082">
    <property type="entry name" value="HisKA"/>
    <property type="match status" value="1"/>
</dbReference>
<dbReference type="InterPro" id="IPR003660">
    <property type="entry name" value="HAMP_dom"/>
</dbReference>
<dbReference type="GO" id="GO:0005524">
    <property type="term" value="F:ATP binding"/>
    <property type="evidence" value="ECO:0007669"/>
    <property type="project" value="UniProtKB-KW"/>
</dbReference>
<dbReference type="InterPro" id="IPR036890">
    <property type="entry name" value="HATPase_C_sf"/>
</dbReference>
<gene>
    <name evidence="18" type="ORF">GGR38_002697</name>
</gene>
<dbReference type="InterPro" id="IPR050980">
    <property type="entry name" value="2C_sensor_his_kinase"/>
</dbReference>
<keyword evidence="12 15" id="KW-1133">Transmembrane helix</keyword>
<keyword evidence="8 15" id="KW-0812">Transmembrane</keyword>
<dbReference type="RefSeq" id="WP_183626281.1">
    <property type="nucleotide sequence ID" value="NZ_JACIDX010000009.1"/>
</dbReference>
<dbReference type="EC" id="2.7.13.3" evidence="3"/>
<dbReference type="Pfam" id="PF02518">
    <property type="entry name" value="HATPase_c"/>
    <property type="match status" value="1"/>
</dbReference>
<keyword evidence="11" id="KW-0067">ATP-binding</keyword>
<feature type="domain" description="Histidine kinase" evidence="16">
    <location>
        <begin position="250"/>
        <end position="448"/>
    </location>
</feature>
<evidence type="ECO:0000313" key="19">
    <source>
        <dbReference type="Proteomes" id="UP000548867"/>
    </source>
</evidence>
<name>A0A7W6CFT8_9SPHN</name>
<dbReference type="PRINTS" id="PR00344">
    <property type="entry name" value="BCTRLSENSOR"/>
</dbReference>
<dbReference type="SUPFAM" id="SSF55874">
    <property type="entry name" value="ATPase domain of HSP90 chaperone/DNA topoisomerase II/histidine kinase"/>
    <property type="match status" value="1"/>
</dbReference>
<dbReference type="AlphaFoldDB" id="A0A7W6CFT8"/>
<keyword evidence="9" id="KW-0547">Nucleotide-binding</keyword>
<evidence type="ECO:0000256" key="9">
    <source>
        <dbReference type="ARBA" id="ARBA00022741"/>
    </source>
</evidence>
<evidence type="ECO:0000256" key="3">
    <source>
        <dbReference type="ARBA" id="ARBA00012438"/>
    </source>
</evidence>
<evidence type="ECO:0000256" key="6">
    <source>
        <dbReference type="ARBA" id="ARBA00022553"/>
    </source>
</evidence>
<organism evidence="18 19">
    <name type="scientific">Novosphingobium sediminicola</name>
    <dbReference type="NCBI Taxonomy" id="563162"/>
    <lineage>
        <taxon>Bacteria</taxon>
        <taxon>Pseudomonadati</taxon>
        <taxon>Pseudomonadota</taxon>
        <taxon>Alphaproteobacteria</taxon>
        <taxon>Sphingomonadales</taxon>
        <taxon>Sphingomonadaceae</taxon>
        <taxon>Novosphingobium</taxon>
    </lineage>
</organism>
<feature type="transmembrane region" description="Helical" evidence="15">
    <location>
        <begin position="167"/>
        <end position="189"/>
    </location>
</feature>
<dbReference type="InterPro" id="IPR005467">
    <property type="entry name" value="His_kinase_dom"/>
</dbReference>
<reference evidence="18 19" key="1">
    <citation type="submission" date="2020-08" db="EMBL/GenBank/DDBJ databases">
        <title>Genomic Encyclopedia of Type Strains, Phase IV (KMG-IV): sequencing the most valuable type-strain genomes for metagenomic binning, comparative biology and taxonomic classification.</title>
        <authorList>
            <person name="Goeker M."/>
        </authorList>
    </citation>
    <scope>NUCLEOTIDE SEQUENCE [LARGE SCALE GENOMIC DNA]</scope>
    <source>
        <strain evidence="18 19">DSM 27057</strain>
    </source>
</reference>
<dbReference type="SMART" id="SM00387">
    <property type="entry name" value="HATPase_c"/>
    <property type="match status" value="1"/>
</dbReference>
<dbReference type="Proteomes" id="UP000548867">
    <property type="component" value="Unassembled WGS sequence"/>
</dbReference>
<keyword evidence="14 15" id="KW-0472">Membrane</keyword>
<keyword evidence="13" id="KW-0902">Two-component regulatory system</keyword>
<accession>A0A7W6CFT8</accession>
<dbReference type="InterPro" id="IPR004358">
    <property type="entry name" value="Sig_transdc_His_kin-like_C"/>
</dbReference>
<dbReference type="PROSITE" id="PS51257">
    <property type="entry name" value="PROKAR_LIPOPROTEIN"/>
    <property type="match status" value="1"/>
</dbReference>
<evidence type="ECO:0000256" key="11">
    <source>
        <dbReference type="ARBA" id="ARBA00022840"/>
    </source>
</evidence>
<evidence type="ECO:0000256" key="7">
    <source>
        <dbReference type="ARBA" id="ARBA00022679"/>
    </source>
</evidence>
<dbReference type="PROSITE" id="PS50885">
    <property type="entry name" value="HAMP"/>
    <property type="match status" value="1"/>
</dbReference>
<sequence>MMFRFNTLAAKMTFILALGSSIACTLALWGAEEYRRRGVEAVQYGSLVMSAEDIASRFARDEAKTTQDLEHGRIFGARFLRHLPPDAGPDDHLTAMLRQRLPTTSAAIGLHGKVADCIGDYHAVQASGARGFFKDLPDCWLVVMRAPSGRPFIFGLPVLSARHGGGLAFAPSALAITTLASLIIASFVARMTLNFMRRLKDATRRFAEDINAAPISADAPRDVSDTYDAFNAMQQRIRTMMLERDDMLAAISHDLQTPLTRLRLRAEAMPASIEQAKIIADVAAMERMVGDGLALAQSRESADDWAWLDLDSLLTSIVEDAQEEGKAASLGRVDKVCVRVKPSALARCLQNLTDNALRYGGSAVLECIHEERMVQIVIRDKGPGIPPDDLERMFLPFVRGEASRSRQTGGTGIGLTIARAQASTFGGSVALANTRDGLAATVTLSGAVASPDGLQNT</sequence>
<dbReference type="EMBL" id="JACIDX010000009">
    <property type="protein sequence ID" value="MBB3955741.1"/>
    <property type="molecule type" value="Genomic_DNA"/>
</dbReference>
<protein>
    <recommendedName>
        <fullName evidence="3">histidine kinase</fullName>
        <ecNumber evidence="3">2.7.13.3</ecNumber>
    </recommendedName>
</protein>